<proteinExistence type="inferred from homology"/>
<dbReference type="Gene3D" id="3.20.20.70">
    <property type="entry name" value="Aldolase class I"/>
    <property type="match status" value="1"/>
</dbReference>
<dbReference type="Pfam" id="PF00682">
    <property type="entry name" value="HMGL-like"/>
    <property type="match status" value="1"/>
</dbReference>
<accession>A0A832XLV5</accession>
<evidence type="ECO:0000313" key="6">
    <source>
        <dbReference type="Proteomes" id="UP000646946"/>
    </source>
</evidence>
<dbReference type="InterPro" id="IPR002034">
    <property type="entry name" value="AIPM/Hcit_synth_CS"/>
</dbReference>
<evidence type="ECO:0000259" key="4">
    <source>
        <dbReference type="PROSITE" id="PS50991"/>
    </source>
</evidence>
<evidence type="ECO:0000313" key="5">
    <source>
        <dbReference type="EMBL" id="HIK00383.1"/>
    </source>
</evidence>
<dbReference type="InterPro" id="IPR054691">
    <property type="entry name" value="LeuA/HCS_post-cat"/>
</dbReference>
<dbReference type="PROSITE" id="PS00815">
    <property type="entry name" value="AIPM_HOMOCIT_SYNTH_1"/>
    <property type="match status" value="1"/>
</dbReference>
<dbReference type="PROSITE" id="PS00816">
    <property type="entry name" value="AIPM_HOMOCIT_SYNTH_2"/>
    <property type="match status" value="1"/>
</dbReference>
<sequence length="373" mass="40542">MKVMILDTTLREGEQTPGVAFSIEQKIKIASLLGGFGVNSIEVGFPSSSKGAMEASKAICELGYDFETLGYARAKTEDIDAVAEAGCDRVVINMPTSDIQIESKLNVTREYLEEILVNSISYALNRGLKVRFTPEDSSRTPNDVWRRIIEKAVNAGADRISITDTVGIATPQKIVQLVESLQYLKVGIDLHCHNDFGLAIANAIAGVQAGADQIQCTVNGLGERVGICPLAETVMALKYAYNVQLDVKTEMLKEISEYVAEASGIPLSNRSPIVGRHAFTHTAGIHTAAVLKNPHAYEPVPPESVGNKRRLVLGKFSGKNLIRHKLNELGIKLQEEQISMLAESVREAAETSGEIGDSELVLLVEKIRKDEVI</sequence>
<evidence type="ECO:0000256" key="1">
    <source>
        <dbReference type="ARBA" id="ARBA00006154"/>
    </source>
</evidence>
<dbReference type="Proteomes" id="UP000646946">
    <property type="component" value="Unassembled WGS sequence"/>
</dbReference>
<name>A0A832XLV5_9ARCH</name>
<dbReference type="Gene3D" id="1.10.238.260">
    <property type="match status" value="1"/>
</dbReference>
<dbReference type="PROSITE" id="PS50991">
    <property type="entry name" value="PYR_CT"/>
    <property type="match status" value="1"/>
</dbReference>
<dbReference type="AlphaFoldDB" id="A0A832XLV5"/>
<evidence type="ECO:0000256" key="2">
    <source>
        <dbReference type="ARBA" id="ARBA00022679"/>
    </source>
</evidence>
<dbReference type="SUPFAM" id="SSF51569">
    <property type="entry name" value="Aldolase"/>
    <property type="match status" value="1"/>
</dbReference>
<reference evidence="5 6" key="1">
    <citation type="journal article" name="Nat. Commun.">
        <title>Undinarchaeota illuminate DPANN phylogeny and the impact of gene transfer on archaeal evolution.</title>
        <authorList>
            <person name="Dombrowski N."/>
            <person name="Williams T.A."/>
            <person name="Sun J."/>
            <person name="Woodcroft B.J."/>
            <person name="Lee J.H."/>
            <person name="Minh B.Q."/>
            <person name="Rinke C."/>
            <person name="Spang A."/>
        </authorList>
    </citation>
    <scope>NUCLEOTIDE SEQUENCE [LARGE SCALE GENOMIC DNA]</scope>
    <source>
        <strain evidence="5">MAG_bin1129</strain>
    </source>
</reference>
<keyword evidence="6" id="KW-1185">Reference proteome</keyword>
<dbReference type="InterPro" id="IPR013785">
    <property type="entry name" value="Aldolase_TIM"/>
</dbReference>
<gene>
    <name evidence="5" type="primary">aksA</name>
    <name evidence="5" type="ORF">H1016_02470</name>
</gene>
<dbReference type="GO" id="GO:0046912">
    <property type="term" value="F:acyltransferase activity, acyl groups converted into alkyl on transfer"/>
    <property type="evidence" value="ECO:0007669"/>
    <property type="project" value="InterPro"/>
</dbReference>
<dbReference type="GO" id="GO:0019752">
    <property type="term" value="P:carboxylic acid metabolic process"/>
    <property type="evidence" value="ECO:0007669"/>
    <property type="project" value="InterPro"/>
</dbReference>
<keyword evidence="2 3" id="KW-0808">Transferase</keyword>
<comment type="caution">
    <text evidence="5">The sequence shown here is derived from an EMBL/GenBank/DDBJ whole genome shotgun (WGS) entry which is preliminary data.</text>
</comment>
<dbReference type="PANTHER" id="PTHR42880">
    <property type="entry name" value="HOMOCITRATE SYNTHASE"/>
    <property type="match status" value="1"/>
</dbReference>
<dbReference type="InterPro" id="IPR000891">
    <property type="entry name" value="PYR_CT"/>
</dbReference>
<protein>
    <submittedName>
        <fullName evidence="5">Homoaconitate hydratase</fullName>
    </submittedName>
</protein>
<evidence type="ECO:0000256" key="3">
    <source>
        <dbReference type="RuleBase" id="RU003523"/>
    </source>
</evidence>
<comment type="similarity">
    <text evidence="1 3">Belongs to the alpha-IPM synthase/homocitrate synthase family.</text>
</comment>
<dbReference type="EMBL" id="DVAB01000023">
    <property type="protein sequence ID" value="HIK00383.1"/>
    <property type="molecule type" value="Genomic_DNA"/>
</dbReference>
<organism evidence="5 6">
    <name type="scientific">Candidatus Naiadarchaeum limnaeum</name>
    <dbReference type="NCBI Taxonomy" id="2756139"/>
    <lineage>
        <taxon>Archaea</taxon>
        <taxon>Candidatus Undinarchaeota</taxon>
        <taxon>Candidatus Undinarchaeia</taxon>
        <taxon>Candidatus Naiadarchaeales</taxon>
        <taxon>Candidatus Naiadarchaeaceae</taxon>
        <taxon>Candidatus Naiadarchaeum</taxon>
    </lineage>
</organism>
<dbReference type="Pfam" id="PF22617">
    <property type="entry name" value="HCS_D2"/>
    <property type="match status" value="1"/>
</dbReference>
<dbReference type="PANTHER" id="PTHR42880:SF1">
    <property type="entry name" value="ISOPROPYLMALATE_HOMOCITRATE_CITRAMALATE SYNTHASE FAMILY PROTEIN"/>
    <property type="match status" value="1"/>
</dbReference>
<feature type="domain" description="Pyruvate carboxyltransferase" evidence="4">
    <location>
        <begin position="3"/>
        <end position="253"/>
    </location>
</feature>